<evidence type="ECO:0000313" key="4">
    <source>
        <dbReference type="Proteomes" id="UP000231701"/>
    </source>
</evidence>
<evidence type="ECO:0000256" key="1">
    <source>
        <dbReference type="HAMAP-Rule" id="MF_00715"/>
    </source>
</evidence>
<reference evidence="3 4" key="1">
    <citation type="submission" date="2016-12" db="EMBL/GenBank/DDBJ databases">
        <title>Isolation and genomic insights into novel planktonic Zetaproteobacteria from stratified waters of the Chesapeake Bay.</title>
        <authorList>
            <person name="McAllister S.M."/>
            <person name="Kato S."/>
            <person name="Chan C.S."/>
            <person name="Chiu B.K."/>
            <person name="Field E.K."/>
        </authorList>
    </citation>
    <scope>NUCLEOTIDE SEQUENCE [LARGE SCALE GENOMIC DNA]</scope>
    <source>
        <strain evidence="3 4">CP-5</strain>
    </source>
</reference>
<protein>
    <recommendedName>
        <fullName evidence="1">Protein SlyX homolog</fullName>
    </recommendedName>
</protein>
<dbReference type="EMBL" id="CP018799">
    <property type="protein sequence ID" value="ATX78700.1"/>
    <property type="molecule type" value="Genomic_DNA"/>
</dbReference>
<feature type="region of interest" description="Disordered" evidence="2">
    <location>
        <begin position="45"/>
        <end position="67"/>
    </location>
</feature>
<name>A0A2K8KV87_MARES</name>
<evidence type="ECO:0000313" key="3">
    <source>
        <dbReference type="EMBL" id="ATX78700.1"/>
    </source>
</evidence>
<sequence length="67" mass="7997">MEERLIELETKISYQDHIIGELNDVVTRQQQQIDRLEKEMRHIREHMKVDSSSGLARPDEETPPPHY</sequence>
<gene>
    <name evidence="1" type="primary">slyX</name>
    <name evidence="3" type="ORF">Ga0123461_0248</name>
</gene>
<keyword evidence="4" id="KW-1185">Reference proteome</keyword>
<evidence type="ECO:0000256" key="2">
    <source>
        <dbReference type="SAM" id="MobiDB-lite"/>
    </source>
</evidence>
<dbReference type="InterPro" id="IPR007236">
    <property type="entry name" value="SlyX"/>
</dbReference>
<accession>A0A2K8KV87</accession>
<dbReference type="PANTHER" id="PTHR36508">
    <property type="entry name" value="PROTEIN SLYX"/>
    <property type="match status" value="1"/>
</dbReference>
<dbReference type="Gene3D" id="1.20.5.300">
    <property type="match status" value="1"/>
</dbReference>
<dbReference type="AlphaFoldDB" id="A0A2K8KV87"/>
<proteinExistence type="inferred from homology"/>
<dbReference type="OrthoDB" id="5297107at2"/>
<dbReference type="Pfam" id="PF04102">
    <property type="entry name" value="SlyX"/>
    <property type="match status" value="1"/>
</dbReference>
<comment type="similarity">
    <text evidence="1">Belongs to the SlyX family.</text>
</comment>
<dbReference type="RefSeq" id="WP_100276681.1">
    <property type="nucleotide sequence ID" value="NZ_CP018799.1"/>
</dbReference>
<dbReference type="PANTHER" id="PTHR36508:SF1">
    <property type="entry name" value="PROTEIN SLYX"/>
    <property type="match status" value="1"/>
</dbReference>
<dbReference type="KEGG" id="maes:Ga0123461_0248"/>
<organism evidence="3 4">
    <name type="scientific">Mariprofundus aestuarium</name>
    <dbReference type="NCBI Taxonomy" id="1921086"/>
    <lineage>
        <taxon>Bacteria</taxon>
        <taxon>Pseudomonadati</taxon>
        <taxon>Pseudomonadota</taxon>
        <taxon>Candidatius Mariprofundia</taxon>
        <taxon>Mariprofundales</taxon>
        <taxon>Mariprofundaceae</taxon>
        <taxon>Mariprofundus</taxon>
    </lineage>
</organism>
<dbReference type="Proteomes" id="UP000231701">
    <property type="component" value="Chromosome"/>
</dbReference>
<dbReference type="HAMAP" id="MF_00715">
    <property type="entry name" value="SlyX"/>
    <property type="match status" value="1"/>
</dbReference>